<evidence type="ECO:0008006" key="3">
    <source>
        <dbReference type="Google" id="ProtNLM"/>
    </source>
</evidence>
<dbReference type="SUPFAM" id="SSF50494">
    <property type="entry name" value="Trypsin-like serine proteases"/>
    <property type="match status" value="1"/>
</dbReference>
<gene>
    <name evidence="1" type="ORF">ACFQ2V_08715</name>
</gene>
<dbReference type="InterPro" id="IPR043504">
    <property type="entry name" value="Peptidase_S1_PA_chymotrypsin"/>
</dbReference>
<dbReference type="Proteomes" id="UP001597046">
    <property type="component" value="Unassembled WGS sequence"/>
</dbReference>
<dbReference type="PROSITE" id="PS00134">
    <property type="entry name" value="TRYPSIN_HIS"/>
    <property type="match status" value="1"/>
</dbReference>
<dbReference type="Gene3D" id="2.40.10.10">
    <property type="entry name" value="Trypsin-like serine proteases"/>
    <property type="match status" value="2"/>
</dbReference>
<dbReference type="EMBL" id="JBHTKH010000004">
    <property type="protein sequence ID" value="MFD1054383.1"/>
    <property type="molecule type" value="Genomic_DNA"/>
</dbReference>
<name>A0ABW3MUL4_9MICO</name>
<sequence>MDQVEGRVELKFQPTTNQEFLSLVARERAAFGELFIASETSNGASPRAALTTKGGYGTSAYSGNPANPMYTGCTMAFNVVKGGVYHFVTAAHCVQADTYSGTASTPWFYTWAGGSTLLGHSDGTYLGQNAASFINPPSGDMAVIRYSSTNTITAYGTVYYGTGSVDVTGFGPAVFNDWSCTFGAKTKAKHCAAIDDVCRDVHYGAPWNVTINCMIHAPIGTFAGDSGSPLWVTASDGVSATGVGVLSGGSSVESFYSWVIDARTRWGVDAY</sequence>
<dbReference type="RefSeq" id="WP_386052278.1">
    <property type="nucleotide sequence ID" value="NZ_JBHTKH010000004.1"/>
</dbReference>
<dbReference type="InterPro" id="IPR018114">
    <property type="entry name" value="TRYPSIN_HIS"/>
</dbReference>
<keyword evidence="2" id="KW-1185">Reference proteome</keyword>
<evidence type="ECO:0000313" key="1">
    <source>
        <dbReference type="EMBL" id="MFD1054383.1"/>
    </source>
</evidence>
<dbReference type="InterPro" id="IPR009003">
    <property type="entry name" value="Peptidase_S1_PA"/>
</dbReference>
<comment type="caution">
    <text evidence="1">The sequence shown here is derived from an EMBL/GenBank/DDBJ whole genome shotgun (WGS) entry which is preliminary data.</text>
</comment>
<organism evidence="1 2">
    <name type="scientific">Terrabacter terrigena</name>
    <dbReference type="NCBI Taxonomy" id="574718"/>
    <lineage>
        <taxon>Bacteria</taxon>
        <taxon>Bacillati</taxon>
        <taxon>Actinomycetota</taxon>
        <taxon>Actinomycetes</taxon>
        <taxon>Micrococcales</taxon>
        <taxon>Intrasporangiaceae</taxon>
        <taxon>Terrabacter</taxon>
    </lineage>
</organism>
<proteinExistence type="predicted"/>
<protein>
    <recommendedName>
        <fullName evidence="3">Serine protease</fullName>
    </recommendedName>
</protein>
<accession>A0ABW3MUL4</accession>
<reference evidence="2" key="1">
    <citation type="journal article" date="2019" name="Int. J. Syst. Evol. Microbiol.">
        <title>The Global Catalogue of Microorganisms (GCM) 10K type strain sequencing project: providing services to taxonomists for standard genome sequencing and annotation.</title>
        <authorList>
            <consortium name="The Broad Institute Genomics Platform"/>
            <consortium name="The Broad Institute Genome Sequencing Center for Infectious Disease"/>
            <person name="Wu L."/>
            <person name="Ma J."/>
        </authorList>
    </citation>
    <scope>NUCLEOTIDE SEQUENCE [LARGE SCALE GENOMIC DNA]</scope>
    <source>
        <strain evidence="2">CCUG 57508</strain>
    </source>
</reference>
<evidence type="ECO:0000313" key="2">
    <source>
        <dbReference type="Proteomes" id="UP001597046"/>
    </source>
</evidence>